<dbReference type="PATRIC" id="fig|1397108.4.peg.551"/>
<dbReference type="Pfam" id="PF14602">
    <property type="entry name" value="Hexapep_2"/>
    <property type="match status" value="1"/>
</dbReference>
<dbReference type="InterPro" id="IPR001451">
    <property type="entry name" value="Hexapep"/>
</dbReference>
<reference evidence="2 3" key="1">
    <citation type="submission" date="2015-05" db="EMBL/GenBank/DDBJ databases">
        <authorList>
            <person name="Wang D.B."/>
            <person name="Wang M."/>
        </authorList>
    </citation>
    <scope>NUCLEOTIDE SEQUENCE [LARGE SCALE GENOMIC DNA]</scope>
    <source>
        <strain evidence="2 3">IMCC 12053</strain>
    </source>
</reference>
<comment type="pathway">
    <text evidence="1">Bacterial outer membrane biogenesis; LPS lipid A biosynthesis.</text>
</comment>
<comment type="catalytic activity">
    <reaction evidence="1">
        <text>a UDP-3-O-[(3R)-3-hydroxyacyl]-alpha-D-glucosamine + a (3R)-hydroxyacyl-[ACP] = a UDP-2-N,3-O-bis[(3R)-3-hydroxyacyl]-alpha-D-glucosamine + holo-[ACP] + H(+)</text>
        <dbReference type="Rhea" id="RHEA:53836"/>
        <dbReference type="Rhea" id="RHEA-COMP:9685"/>
        <dbReference type="Rhea" id="RHEA-COMP:9945"/>
        <dbReference type="ChEBI" id="CHEBI:15378"/>
        <dbReference type="ChEBI" id="CHEBI:64479"/>
        <dbReference type="ChEBI" id="CHEBI:78827"/>
        <dbReference type="ChEBI" id="CHEBI:137740"/>
        <dbReference type="ChEBI" id="CHEBI:137748"/>
        <dbReference type="EC" id="2.3.1.191"/>
    </reaction>
</comment>
<dbReference type="PROSITE" id="PS00101">
    <property type="entry name" value="HEXAPEP_TRANSFERASES"/>
    <property type="match status" value="2"/>
</dbReference>
<name>A0A0P0A7V4_9RHOB</name>
<keyword evidence="3" id="KW-1185">Reference proteome</keyword>
<dbReference type="KEGG" id="cmar:IMCC12053_534"/>
<organism evidence="2 3">
    <name type="scientific">Celeribacter marinus</name>
    <dbReference type="NCBI Taxonomy" id="1397108"/>
    <lineage>
        <taxon>Bacteria</taxon>
        <taxon>Pseudomonadati</taxon>
        <taxon>Pseudomonadota</taxon>
        <taxon>Alphaproteobacteria</taxon>
        <taxon>Rhodobacterales</taxon>
        <taxon>Roseobacteraceae</taxon>
        <taxon>Celeribacter</taxon>
    </lineage>
</organism>
<dbReference type="InterPro" id="IPR011004">
    <property type="entry name" value="Trimer_LpxA-like_sf"/>
</dbReference>
<protein>
    <recommendedName>
        <fullName evidence="1">UDP-3-O-acylglucosamine N-acyltransferase</fullName>
        <ecNumber evidence="1">2.3.1.191</ecNumber>
    </recommendedName>
</protein>
<dbReference type="CDD" id="cd03352">
    <property type="entry name" value="LbH_LpxD"/>
    <property type="match status" value="1"/>
</dbReference>
<accession>A0A0P0A7V4</accession>
<evidence type="ECO:0000256" key="1">
    <source>
        <dbReference type="HAMAP-Rule" id="MF_00523"/>
    </source>
</evidence>
<dbReference type="NCBIfam" id="NF002060">
    <property type="entry name" value="PRK00892.1"/>
    <property type="match status" value="1"/>
</dbReference>
<dbReference type="GO" id="GO:0009245">
    <property type="term" value="P:lipid A biosynthetic process"/>
    <property type="evidence" value="ECO:0007669"/>
    <property type="project" value="UniProtKB-UniRule"/>
</dbReference>
<keyword evidence="1" id="KW-0677">Repeat</keyword>
<dbReference type="RefSeq" id="WP_062215463.1">
    <property type="nucleotide sequence ID" value="NZ_CP012023.1"/>
</dbReference>
<keyword evidence="1 2" id="KW-0012">Acyltransferase</keyword>
<comment type="function">
    <text evidence="1">Catalyzes the N-acylation of UDP-3-O-acylglucosamine using 3-hydroxyacyl-ACP as the acyl donor. Is involved in the biosynthesis of lipid A, a phosphorylated glycolipid that anchors the lipopolysaccharide to the outer membrane of the cell.</text>
</comment>
<keyword evidence="1" id="KW-0441">Lipid A biosynthesis</keyword>
<comment type="subunit">
    <text evidence="1">Homotrimer.</text>
</comment>
<dbReference type="SUPFAM" id="SSF51161">
    <property type="entry name" value="Trimeric LpxA-like enzymes"/>
    <property type="match status" value="1"/>
</dbReference>
<proteinExistence type="inferred from homology"/>
<dbReference type="PANTHER" id="PTHR43378:SF2">
    <property type="entry name" value="UDP-3-O-ACYLGLUCOSAMINE N-ACYLTRANSFERASE 1, MITOCHONDRIAL-RELATED"/>
    <property type="match status" value="1"/>
</dbReference>
<gene>
    <name evidence="1" type="primary">lpxD</name>
    <name evidence="2" type="ORF">IMCC12053_534</name>
</gene>
<dbReference type="EMBL" id="CP012023">
    <property type="protein sequence ID" value="ALI54483.1"/>
    <property type="molecule type" value="Genomic_DNA"/>
</dbReference>
<keyword evidence="1" id="KW-0443">Lipid metabolism</keyword>
<evidence type="ECO:0000313" key="3">
    <source>
        <dbReference type="Proteomes" id="UP000064920"/>
    </source>
</evidence>
<keyword evidence="1" id="KW-0444">Lipid biosynthesis</keyword>
<dbReference type="Proteomes" id="UP000064920">
    <property type="component" value="Chromosome"/>
</dbReference>
<keyword evidence="1 2" id="KW-0808">Transferase</keyword>
<dbReference type="STRING" id="1397108.IMCC12053_534"/>
<dbReference type="GO" id="GO:0016020">
    <property type="term" value="C:membrane"/>
    <property type="evidence" value="ECO:0007669"/>
    <property type="project" value="GOC"/>
</dbReference>
<dbReference type="InterPro" id="IPR018357">
    <property type="entry name" value="Hexapep_transf_CS"/>
</dbReference>
<dbReference type="UniPathway" id="UPA00973"/>
<dbReference type="Gene3D" id="2.160.10.10">
    <property type="entry name" value="Hexapeptide repeat proteins"/>
    <property type="match status" value="1"/>
</dbReference>
<dbReference type="Pfam" id="PF00132">
    <property type="entry name" value="Hexapep"/>
    <property type="match status" value="1"/>
</dbReference>
<dbReference type="GO" id="GO:0016410">
    <property type="term" value="F:N-acyltransferase activity"/>
    <property type="evidence" value="ECO:0007669"/>
    <property type="project" value="InterPro"/>
</dbReference>
<feature type="active site" description="Proton acceptor" evidence="1">
    <location>
        <position position="261"/>
    </location>
</feature>
<dbReference type="EC" id="2.3.1.191" evidence="1"/>
<sequence>MTRSITIADLARQLGAPFGGNGDLCVMRACEPRDAGAGDLALAMDPRFADSLKEGGARAAVLWADADWQSLGLEAAILVGRGRLAMAGITAAFDAGIGLEDGIHPSAVIHPTAHIGAGATIGPLVVIGAHAKLGARAMIAPQVSIGSGVQIGDDALIHAGAKIAARAHIGDRVIIQAGAVIGSDGFSFVTVERSHVEQARETLGASVDAQGQAWQRIASIGGVVIGDDVEIGANVTIDQGTIRPTRIGHGSKLDNQVHIGHNVIVGAHCLLCGQVGVAGSTVIGDYVVMAGQAGAADNITIGSGAIIGAGSGVLSNVPKGRSMMGYPAVAMQTHIDMYKALRRLPRALAKLSRKDS</sequence>
<dbReference type="AlphaFoldDB" id="A0A0P0A7V4"/>
<dbReference type="Gene3D" id="3.40.1390.10">
    <property type="entry name" value="MurE/MurF, N-terminal domain"/>
    <property type="match status" value="1"/>
</dbReference>
<evidence type="ECO:0000313" key="2">
    <source>
        <dbReference type="EMBL" id="ALI54483.1"/>
    </source>
</evidence>
<dbReference type="PANTHER" id="PTHR43378">
    <property type="entry name" value="UDP-3-O-ACYLGLUCOSAMINE N-ACYLTRANSFERASE"/>
    <property type="match status" value="1"/>
</dbReference>
<dbReference type="InterPro" id="IPR007691">
    <property type="entry name" value="LpxD"/>
</dbReference>
<dbReference type="OrthoDB" id="9784739at2"/>
<dbReference type="HAMAP" id="MF_00523">
    <property type="entry name" value="LpxD"/>
    <property type="match status" value="1"/>
</dbReference>
<dbReference type="GO" id="GO:0103118">
    <property type="term" value="F:UDP-3-O-[(3R)-3-hydroxyacyl]-glucosamine N-acyltransferase activity"/>
    <property type="evidence" value="ECO:0007669"/>
    <property type="project" value="UniProtKB-EC"/>
</dbReference>
<comment type="similarity">
    <text evidence="1">Belongs to the transferase hexapeptide repeat family. LpxD subfamily.</text>
</comment>